<dbReference type="RefSeq" id="WP_150565606.1">
    <property type="nucleotide sequence ID" value="NZ_CABPSD010000002.1"/>
</dbReference>
<evidence type="ECO:0000256" key="1">
    <source>
        <dbReference type="SAM" id="Coils"/>
    </source>
</evidence>
<feature type="coiled-coil region" evidence="1">
    <location>
        <begin position="43"/>
        <end position="70"/>
    </location>
</feature>
<reference evidence="2 3" key="1">
    <citation type="submission" date="2019-08" db="EMBL/GenBank/DDBJ databases">
        <authorList>
            <person name="Peeters C."/>
        </authorList>
    </citation>
    <scope>NUCLEOTIDE SEQUENCE [LARGE SCALE GENOMIC DNA]</scope>
    <source>
        <strain evidence="2 3">LMG 31116</strain>
    </source>
</reference>
<accession>A0A5E4SLR6</accession>
<keyword evidence="1" id="KW-0175">Coiled coil</keyword>
<proteinExistence type="predicted"/>
<organism evidence="2 3">
    <name type="scientific">Pandoraea morbifera</name>
    <dbReference type="NCBI Taxonomy" id="2508300"/>
    <lineage>
        <taxon>Bacteria</taxon>
        <taxon>Pseudomonadati</taxon>
        <taxon>Pseudomonadota</taxon>
        <taxon>Betaproteobacteria</taxon>
        <taxon>Burkholderiales</taxon>
        <taxon>Burkholderiaceae</taxon>
        <taxon>Pandoraea</taxon>
    </lineage>
</organism>
<dbReference type="Proteomes" id="UP000368474">
    <property type="component" value="Unassembled WGS sequence"/>
</dbReference>
<dbReference type="EMBL" id="CABPSD010000002">
    <property type="protein sequence ID" value="VVD75268.1"/>
    <property type="molecule type" value="Genomic_DNA"/>
</dbReference>
<evidence type="ECO:0000313" key="3">
    <source>
        <dbReference type="Proteomes" id="UP000368474"/>
    </source>
</evidence>
<evidence type="ECO:0000313" key="2">
    <source>
        <dbReference type="EMBL" id="VVD75268.1"/>
    </source>
</evidence>
<protein>
    <submittedName>
        <fullName evidence="2">Type III secretion system apparatus protein</fullName>
    </submittedName>
</protein>
<gene>
    <name evidence="2" type="ORF">PMO31116_00807</name>
</gene>
<keyword evidence="3" id="KW-1185">Reference proteome</keyword>
<dbReference type="AlphaFoldDB" id="A0A5E4SLR6"/>
<sequence length="229" mass="24707">MYVIEIALTAITTIDGPAPAGPVIRADALARLHDQSDQRARWMAQAQTERDAALAEREQARHDVQALRETWLAQAREQAGQEAAAMAEAARHDTVTQAVEWLAGEAALEREIVHSLERRVADAMAVALANFVEAMGVGERYALRVARALPDLVREGALTLRVPPAHLDAVARALRAADIVMACAPDPALSGRQARIESEWVTVCLDLDADLAAVMTRLRPGPGLEVAYG</sequence>
<name>A0A5E4SLR6_9BURK</name>